<dbReference type="GO" id="GO:0005886">
    <property type="term" value="C:plasma membrane"/>
    <property type="evidence" value="ECO:0007669"/>
    <property type="project" value="TreeGrafter"/>
</dbReference>
<name>A0A1J5QIH9_9ZZZZ</name>
<comment type="catalytic activity">
    <reaction evidence="1">
        <text>ATP + protein L-histidine = ADP + protein N-phospho-L-histidine.</text>
        <dbReference type="EC" id="2.7.13.3"/>
    </reaction>
</comment>
<dbReference type="Pfam" id="PF00512">
    <property type="entry name" value="HisKA"/>
    <property type="match status" value="1"/>
</dbReference>
<evidence type="ECO:0000256" key="8">
    <source>
        <dbReference type="ARBA" id="ARBA00022989"/>
    </source>
</evidence>
<protein>
    <recommendedName>
        <fullName evidence="3">histidine kinase</fullName>
        <ecNumber evidence="3">2.7.13.3</ecNumber>
    </recommendedName>
</protein>
<dbReference type="EC" id="2.7.13.3" evidence="3"/>
<evidence type="ECO:0000256" key="4">
    <source>
        <dbReference type="ARBA" id="ARBA00022553"/>
    </source>
</evidence>
<evidence type="ECO:0000256" key="11">
    <source>
        <dbReference type="SAM" id="Phobius"/>
    </source>
</evidence>
<reference evidence="14" key="1">
    <citation type="submission" date="2016-10" db="EMBL/GenBank/DDBJ databases">
        <title>Sequence of Gallionella enrichment culture.</title>
        <authorList>
            <person name="Poehlein A."/>
            <person name="Muehling M."/>
            <person name="Daniel R."/>
        </authorList>
    </citation>
    <scope>NUCLEOTIDE SEQUENCE</scope>
</reference>
<dbReference type="InterPro" id="IPR036890">
    <property type="entry name" value="HATPase_C_sf"/>
</dbReference>
<dbReference type="PANTHER" id="PTHR45436:SF5">
    <property type="entry name" value="SENSOR HISTIDINE KINASE TRCS"/>
    <property type="match status" value="1"/>
</dbReference>
<evidence type="ECO:0000259" key="13">
    <source>
        <dbReference type="PROSITE" id="PS50885"/>
    </source>
</evidence>
<gene>
    <name evidence="14" type="primary">tcrY_4</name>
    <name evidence="14" type="ORF">GALL_348870</name>
</gene>
<dbReference type="SMART" id="SM00388">
    <property type="entry name" value="HisKA"/>
    <property type="match status" value="1"/>
</dbReference>
<organism evidence="14">
    <name type="scientific">mine drainage metagenome</name>
    <dbReference type="NCBI Taxonomy" id="410659"/>
    <lineage>
        <taxon>unclassified sequences</taxon>
        <taxon>metagenomes</taxon>
        <taxon>ecological metagenomes</taxon>
    </lineage>
</organism>
<dbReference type="Gene3D" id="1.10.287.130">
    <property type="match status" value="1"/>
</dbReference>
<evidence type="ECO:0000256" key="5">
    <source>
        <dbReference type="ARBA" id="ARBA00022679"/>
    </source>
</evidence>
<sequence length="433" mass="45737">MYATAAVAIVLALAGLALVALLRTTLTTGIDASVRTRADEIAALVQAGTLATVVPAAQDESSVVQVLDGAGAVIASTSNIQGEPALVAPSVGGALHTAAALPIGGGDRFRVLTTQVGTDTVVVAQSLGPADRAVASAGRLLLEVLPVVLALVALITWLGVGRALAPLEQIRRRTATIGAGEVTAQVPLPRTRDEVYRLAQTMNAMLERIGEASARQRRFVADASHELRSPLATMQAVLEVAQGRDELAVWTVAGAELQAEQVRMRRLVEDLLLLARLDGNAPIVRHEVDLDDLVHEAADALRRAGSVQVDVAPLPALRVQGDRAQLARVLRNLTDNARRHARTTVHLTLFRRGDRAVVQVRDDGPGIAPVDRERIFERFTRLDEARARDRGGSGLGLAISREIARAHGGSLEVLDSGAGTGAVFEVDLPLWNG</sequence>
<keyword evidence="7 14" id="KW-0418">Kinase</keyword>
<dbReference type="InterPro" id="IPR003660">
    <property type="entry name" value="HAMP_dom"/>
</dbReference>
<proteinExistence type="predicted"/>
<keyword evidence="10 11" id="KW-0472">Membrane</keyword>
<dbReference type="InterPro" id="IPR003594">
    <property type="entry name" value="HATPase_dom"/>
</dbReference>
<feature type="transmembrane region" description="Helical" evidence="11">
    <location>
        <begin position="144"/>
        <end position="165"/>
    </location>
</feature>
<keyword evidence="4" id="KW-0597">Phosphoprotein</keyword>
<keyword evidence="6 11" id="KW-0812">Transmembrane</keyword>
<dbReference type="GO" id="GO:0000155">
    <property type="term" value="F:phosphorelay sensor kinase activity"/>
    <property type="evidence" value="ECO:0007669"/>
    <property type="project" value="InterPro"/>
</dbReference>
<comment type="subcellular location">
    <subcellularLocation>
        <location evidence="2">Membrane</location>
    </subcellularLocation>
</comment>
<evidence type="ECO:0000256" key="1">
    <source>
        <dbReference type="ARBA" id="ARBA00000085"/>
    </source>
</evidence>
<keyword evidence="5 14" id="KW-0808">Transferase</keyword>
<dbReference type="InterPro" id="IPR004358">
    <property type="entry name" value="Sig_transdc_His_kin-like_C"/>
</dbReference>
<feature type="domain" description="HAMP" evidence="13">
    <location>
        <begin position="161"/>
        <end position="214"/>
    </location>
</feature>
<dbReference type="SUPFAM" id="SSF158472">
    <property type="entry name" value="HAMP domain-like"/>
    <property type="match status" value="1"/>
</dbReference>
<dbReference type="PRINTS" id="PR00344">
    <property type="entry name" value="BCTRLSENSOR"/>
</dbReference>
<dbReference type="CDD" id="cd00075">
    <property type="entry name" value="HATPase"/>
    <property type="match status" value="1"/>
</dbReference>
<dbReference type="CDD" id="cd00082">
    <property type="entry name" value="HisKA"/>
    <property type="match status" value="1"/>
</dbReference>
<dbReference type="SUPFAM" id="SSF47384">
    <property type="entry name" value="Homodimeric domain of signal transducing histidine kinase"/>
    <property type="match status" value="1"/>
</dbReference>
<evidence type="ECO:0000256" key="6">
    <source>
        <dbReference type="ARBA" id="ARBA00022692"/>
    </source>
</evidence>
<evidence type="ECO:0000256" key="10">
    <source>
        <dbReference type="ARBA" id="ARBA00023136"/>
    </source>
</evidence>
<dbReference type="InterPro" id="IPR003661">
    <property type="entry name" value="HisK_dim/P_dom"/>
</dbReference>
<dbReference type="PANTHER" id="PTHR45436">
    <property type="entry name" value="SENSOR HISTIDINE KINASE YKOH"/>
    <property type="match status" value="1"/>
</dbReference>
<dbReference type="PROSITE" id="PS50885">
    <property type="entry name" value="HAMP"/>
    <property type="match status" value="1"/>
</dbReference>
<dbReference type="EMBL" id="MLJW01000714">
    <property type="protein sequence ID" value="OIQ83326.1"/>
    <property type="molecule type" value="Genomic_DNA"/>
</dbReference>
<keyword evidence="8 11" id="KW-1133">Transmembrane helix</keyword>
<keyword evidence="9" id="KW-0902">Two-component regulatory system</keyword>
<evidence type="ECO:0000256" key="3">
    <source>
        <dbReference type="ARBA" id="ARBA00012438"/>
    </source>
</evidence>
<dbReference type="InterPro" id="IPR050428">
    <property type="entry name" value="TCS_sensor_his_kinase"/>
</dbReference>
<feature type="domain" description="Histidine kinase" evidence="12">
    <location>
        <begin position="222"/>
        <end position="432"/>
    </location>
</feature>
<dbReference type="Pfam" id="PF02518">
    <property type="entry name" value="HATPase_c"/>
    <property type="match status" value="1"/>
</dbReference>
<dbReference type="Pfam" id="PF00672">
    <property type="entry name" value="HAMP"/>
    <property type="match status" value="1"/>
</dbReference>
<dbReference type="SMART" id="SM00304">
    <property type="entry name" value="HAMP"/>
    <property type="match status" value="1"/>
</dbReference>
<evidence type="ECO:0000256" key="2">
    <source>
        <dbReference type="ARBA" id="ARBA00004370"/>
    </source>
</evidence>
<dbReference type="SMART" id="SM00387">
    <property type="entry name" value="HATPase_c"/>
    <property type="match status" value="1"/>
</dbReference>
<dbReference type="CDD" id="cd06225">
    <property type="entry name" value="HAMP"/>
    <property type="match status" value="1"/>
</dbReference>
<dbReference type="SUPFAM" id="SSF55874">
    <property type="entry name" value="ATPase domain of HSP90 chaperone/DNA topoisomerase II/histidine kinase"/>
    <property type="match status" value="1"/>
</dbReference>
<dbReference type="AlphaFoldDB" id="A0A1J5QIH9"/>
<evidence type="ECO:0000256" key="7">
    <source>
        <dbReference type="ARBA" id="ARBA00022777"/>
    </source>
</evidence>
<dbReference type="InterPro" id="IPR005467">
    <property type="entry name" value="His_kinase_dom"/>
</dbReference>
<evidence type="ECO:0000259" key="12">
    <source>
        <dbReference type="PROSITE" id="PS50109"/>
    </source>
</evidence>
<evidence type="ECO:0000313" key="14">
    <source>
        <dbReference type="EMBL" id="OIQ83326.1"/>
    </source>
</evidence>
<comment type="caution">
    <text evidence="14">The sequence shown here is derived from an EMBL/GenBank/DDBJ whole genome shotgun (WGS) entry which is preliminary data.</text>
</comment>
<dbReference type="Gene3D" id="3.30.565.10">
    <property type="entry name" value="Histidine kinase-like ATPase, C-terminal domain"/>
    <property type="match status" value="1"/>
</dbReference>
<dbReference type="PROSITE" id="PS50109">
    <property type="entry name" value="HIS_KIN"/>
    <property type="match status" value="1"/>
</dbReference>
<dbReference type="Gene3D" id="6.10.340.10">
    <property type="match status" value="1"/>
</dbReference>
<dbReference type="InterPro" id="IPR036097">
    <property type="entry name" value="HisK_dim/P_sf"/>
</dbReference>
<evidence type="ECO:0000256" key="9">
    <source>
        <dbReference type="ARBA" id="ARBA00023012"/>
    </source>
</evidence>
<accession>A0A1J5QIH9</accession>